<evidence type="ECO:0000313" key="2">
    <source>
        <dbReference type="Proteomes" id="UP000177195"/>
    </source>
</evidence>
<organism evidence="1 2">
    <name type="scientific">Candidatus Nomurabacteria bacterium RIFCSPLOWO2_02_FULL_42_17</name>
    <dbReference type="NCBI Taxonomy" id="1801789"/>
    <lineage>
        <taxon>Bacteria</taxon>
        <taxon>Candidatus Nomuraibacteriota</taxon>
    </lineage>
</organism>
<sequence length="114" mass="12924">MMINNKPTTVASFAVGDKDQVSVQLIGFGKVLIPAKFFTVKMPCKICGTKTNHEIEYMNKQEPGKNISYNARCLGSKHCNRIRTYSMPLNKWNEIVVSTFNLESRVANMHILDK</sequence>
<comment type="caution">
    <text evidence="1">The sequence shown here is derived from an EMBL/GenBank/DDBJ whole genome shotgun (WGS) entry which is preliminary data.</text>
</comment>
<name>A0A1F6XQK1_9BACT</name>
<dbReference type="EMBL" id="MFVN01000038">
    <property type="protein sequence ID" value="OGI96440.1"/>
    <property type="molecule type" value="Genomic_DNA"/>
</dbReference>
<dbReference type="AlphaFoldDB" id="A0A1F6XQK1"/>
<reference evidence="1 2" key="1">
    <citation type="journal article" date="2016" name="Nat. Commun.">
        <title>Thousands of microbial genomes shed light on interconnected biogeochemical processes in an aquifer system.</title>
        <authorList>
            <person name="Anantharaman K."/>
            <person name="Brown C.T."/>
            <person name="Hug L.A."/>
            <person name="Sharon I."/>
            <person name="Castelle C.J."/>
            <person name="Probst A.J."/>
            <person name="Thomas B.C."/>
            <person name="Singh A."/>
            <person name="Wilkins M.J."/>
            <person name="Karaoz U."/>
            <person name="Brodie E.L."/>
            <person name="Williams K.H."/>
            <person name="Hubbard S.S."/>
            <person name="Banfield J.F."/>
        </authorList>
    </citation>
    <scope>NUCLEOTIDE SEQUENCE [LARGE SCALE GENOMIC DNA]</scope>
</reference>
<proteinExistence type="predicted"/>
<dbReference type="Proteomes" id="UP000177195">
    <property type="component" value="Unassembled WGS sequence"/>
</dbReference>
<gene>
    <name evidence="1" type="ORF">A3I25_01840</name>
</gene>
<protein>
    <submittedName>
        <fullName evidence="1">Uncharacterized protein</fullName>
    </submittedName>
</protein>
<accession>A0A1F6XQK1</accession>
<evidence type="ECO:0000313" key="1">
    <source>
        <dbReference type="EMBL" id="OGI96440.1"/>
    </source>
</evidence>